<feature type="transmembrane region" description="Helical" evidence="1">
    <location>
        <begin position="36"/>
        <end position="59"/>
    </location>
</feature>
<dbReference type="EMBL" id="JACRST010000003">
    <property type="protein sequence ID" value="MBC8545991.1"/>
    <property type="molecule type" value="Genomic_DNA"/>
</dbReference>
<comment type="caution">
    <text evidence="2">The sequence shown here is derived from an EMBL/GenBank/DDBJ whole genome shotgun (WGS) entry which is preliminary data.</text>
</comment>
<dbReference type="RefSeq" id="WP_249282143.1">
    <property type="nucleotide sequence ID" value="NZ_JACRST010000003.1"/>
</dbReference>
<dbReference type="Proteomes" id="UP000653127">
    <property type="component" value="Unassembled WGS sequence"/>
</dbReference>
<accession>A0A926I497</accession>
<name>A0A926I497_9FIRM</name>
<protein>
    <submittedName>
        <fullName evidence="2">Pro-sigmaK processing inhibitor BofA family protein</fullName>
    </submittedName>
</protein>
<feature type="transmembrane region" description="Helical" evidence="1">
    <location>
        <begin position="65"/>
        <end position="86"/>
    </location>
</feature>
<dbReference type="InterPro" id="IPR010001">
    <property type="entry name" value="BofA"/>
</dbReference>
<organism evidence="2 3">
    <name type="scientific">Ligaoa zhengdingensis</name>
    <dbReference type="NCBI Taxonomy" id="2763658"/>
    <lineage>
        <taxon>Bacteria</taxon>
        <taxon>Bacillati</taxon>
        <taxon>Bacillota</taxon>
        <taxon>Clostridia</taxon>
        <taxon>Eubacteriales</taxon>
        <taxon>Oscillospiraceae</taxon>
        <taxon>Ligaoa</taxon>
    </lineage>
</organism>
<dbReference type="Pfam" id="PF07441">
    <property type="entry name" value="BofA"/>
    <property type="match status" value="1"/>
</dbReference>
<keyword evidence="3" id="KW-1185">Reference proteome</keyword>
<keyword evidence="1" id="KW-0472">Membrane</keyword>
<evidence type="ECO:0000313" key="3">
    <source>
        <dbReference type="Proteomes" id="UP000653127"/>
    </source>
</evidence>
<feature type="transmembrane region" description="Helical" evidence="1">
    <location>
        <begin position="6"/>
        <end position="24"/>
    </location>
</feature>
<evidence type="ECO:0000313" key="2">
    <source>
        <dbReference type="EMBL" id="MBC8545991.1"/>
    </source>
</evidence>
<reference evidence="2" key="1">
    <citation type="submission" date="2020-08" db="EMBL/GenBank/DDBJ databases">
        <title>Genome public.</title>
        <authorList>
            <person name="Liu C."/>
            <person name="Sun Q."/>
        </authorList>
    </citation>
    <scope>NUCLEOTIDE SEQUENCE</scope>
    <source>
        <strain evidence="2">NSJ-31</strain>
    </source>
</reference>
<gene>
    <name evidence="2" type="ORF">H8711_03455</name>
</gene>
<dbReference type="AlphaFoldDB" id="A0A926I497"/>
<evidence type="ECO:0000256" key="1">
    <source>
        <dbReference type="SAM" id="Phobius"/>
    </source>
</evidence>
<sequence>MDTVQAVLLIGGIVLAFLMLTIYARTGKPFRSLLGTAIPGVLSLAVINYASFFTGVGITVSAATLFTSVFLGIPGVISIFVLKLLWGL</sequence>
<keyword evidence="1" id="KW-0812">Transmembrane</keyword>
<proteinExistence type="predicted"/>
<keyword evidence="1" id="KW-1133">Transmembrane helix</keyword>